<dbReference type="GO" id="GO:0005634">
    <property type="term" value="C:nucleus"/>
    <property type="evidence" value="ECO:0007669"/>
    <property type="project" value="TreeGrafter"/>
</dbReference>
<dbReference type="PROSITE" id="PS50011">
    <property type="entry name" value="PROTEIN_KINASE_DOM"/>
    <property type="match status" value="1"/>
</dbReference>
<dbReference type="PANTHER" id="PTHR11042">
    <property type="entry name" value="EUKARYOTIC TRANSLATION INITIATION FACTOR 2-ALPHA KINASE EIF2-ALPHA KINASE -RELATED"/>
    <property type="match status" value="1"/>
</dbReference>
<dbReference type="InterPro" id="IPR016135">
    <property type="entry name" value="UBQ-conjugating_enzyme/RWD"/>
</dbReference>
<dbReference type="InterPro" id="IPR050339">
    <property type="entry name" value="CC_SR_Kinase"/>
</dbReference>
<evidence type="ECO:0000313" key="9">
    <source>
        <dbReference type="Proteomes" id="UP001214638"/>
    </source>
</evidence>
<dbReference type="Gene3D" id="1.10.510.10">
    <property type="entry name" value="Transferase(Phosphotransferase) domain 1"/>
    <property type="match status" value="1"/>
</dbReference>
<evidence type="ECO:0000256" key="2">
    <source>
        <dbReference type="ARBA" id="ARBA00022741"/>
    </source>
</evidence>
<evidence type="ECO:0000256" key="5">
    <source>
        <dbReference type="ARBA" id="ARBA00023193"/>
    </source>
</evidence>
<organism evidence="8 9">
    <name type="scientific">Babesia duncani</name>
    <dbReference type="NCBI Taxonomy" id="323732"/>
    <lineage>
        <taxon>Eukaryota</taxon>
        <taxon>Sar</taxon>
        <taxon>Alveolata</taxon>
        <taxon>Apicomplexa</taxon>
        <taxon>Aconoidasida</taxon>
        <taxon>Piroplasmida</taxon>
        <taxon>Babesiidae</taxon>
        <taxon>Babesia</taxon>
    </lineage>
</organism>
<dbReference type="InterPro" id="IPR006575">
    <property type="entry name" value="RWD_dom"/>
</dbReference>
<dbReference type="SMART" id="SM00220">
    <property type="entry name" value="S_TKc"/>
    <property type="match status" value="1"/>
</dbReference>
<dbReference type="Proteomes" id="UP001214638">
    <property type="component" value="Unassembled WGS sequence"/>
</dbReference>
<gene>
    <name evidence="8" type="ORF">BdWA1_000389</name>
</gene>
<evidence type="ECO:0000256" key="3">
    <source>
        <dbReference type="ARBA" id="ARBA00022777"/>
    </source>
</evidence>
<dbReference type="RefSeq" id="XP_067804231.1">
    <property type="nucleotide sequence ID" value="XM_067945440.1"/>
</dbReference>
<protein>
    <submittedName>
        <fullName evidence="8">Bifunctional RWD domain/Ubiquitin-conjugating enzyme-RWD-like/Protein kinase-like domain superfamily/Protein kinase domain</fullName>
    </submittedName>
</protein>
<accession>A0AAD9PMC7</accession>
<dbReference type="GO" id="GO:0005737">
    <property type="term" value="C:cytoplasm"/>
    <property type="evidence" value="ECO:0007669"/>
    <property type="project" value="TreeGrafter"/>
</dbReference>
<keyword evidence="2" id="KW-0547">Nucleotide-binding</keyword>
<proteinExistence type="predicted"/>
<evidence type="ECO:0000259" key="6">
    <source>
        <dbReference type="PROSITE" id="PS50011"/>
    </source>
</evidence>
<keyword evidence="9" id="KW-1185">Reference proteome</keyword>
<dbReference type="SUPFAM" id="SSF54495">
    <property type="entry name" value="UBC-like"/>
    <property type="match status" value="1"/>
</dbReference>
<reference evidence="8" key="1">
    <citation type="journal article" date="2023" name="Nat. Microbiol.">
        <title>Babesia duncani multi-omics identifies virulence factors and drug targets.</title>
        <authorList>
            <person name="Singh P."/>
            <person name="Lonardi S."/>
            <person name="Liang Q."/>
            <person name="Vydyam P."/>
            <person name="Khabirova E."/>
            <person name="Fang T."/>
            <person name="Gihaz S."/>
            <person name="Thekkiniath J."/>
            <person name="Munshi M."/>
            <person name="Abel S."/>
            <person name="Ciampossin L."/>
            <person name="Batugedara G."/>
            <person name="Gupta M."/>
            <person name="Lu X.M."/>
            <person name="Lenz T."/>
            <person name="Chakravarty S."/>
            <person name="Cornillot E."/>
            <person name="Hu Y."/>
            <person name="Ma W."/>
            <person name="Gonzalez L.M."/>
            <person name="Sanchez S."/>
            <person name="Estrada K."/>
            <person name="Sanchez-Flores A."/>
            <person name="Montero E."/>
            <person name="Harb O.S."/>
            <person name="Le Roch K.G."/>
            <person name="Mamoun C.B."/>
        </authorList>
    </citation>
    <scope>NUCLEOTIDE SEQUENCE</scope>
    <source>
        <strain evidence="8">WA1</strain>
    </source>
</reference>
<feature type="domain" description="Protein kinase" evidence="6">
    <location>
        <begin position="417"/>
        <end position="783"/>
    </location>
</feature>
<dbReference type="GO" id="GO:0017148">
    <property type="term" value="P:negative regulation of translation"/>
    <property type="evidence" value="ECO:0007669"/>
    <property type="project" value="UniProtKB-KW"/>
</dbReference>
<keyword evidence="5" id="KW-0652">Protein synthesis inhibitor</keyword>
<dbReference type="InterPro" id="IPR000719">
    <property type="entry name" value="Prot_kinase_dom"/>
</dbReference>
<dbReference type="Pfam" id="PF00069">
    <property type="entry name" value="Pkinase"/>
    <property type="match status" value="1"/>
</dbReference>
<dbReference type="PROSITE" id="PS50908">
    <property type="entry name" value="RWD"/>
    <property type="match status" value="1"/>
</dbReference>
<evidence type="ECO:0000256" key="4">
    <source>
        <dbReference type="ARBA" id="ARBA00022840"/>
    </source>
</evidence>
<dbReference type="Gene3D" id="3.30.200.20">
    <property type="entry name" value="Phosphorylase Kinase, domain 1"/>
    <property type="match status" value="1"/>
</dbReference>
<evidence type="ECO:0000313" key="8">
    <source>
        <dbReference type="EMBL" id="KAK2197389.1"/>
    </source>
</evidence>
<dbReference type="EMBL" id="JALLKP010000001">
    <property type="protein sequence ID" value="KAK2197389.1"/>
    <property type="molecule type" value="Genomic_DNA"/>
</dbReference>
<keyword evidence="3 8" id="KW-0418">Kinase</keyword>
<dbReference type="AlphaFoldDB" id="A0AAD9PMC7"/>
<dbReference type="Pfam" id="PF05773">
    <property type="entry name" value="RWD"/>
    <property type="match status" value="1"/>
</dbReference>
<feature type="domain" description="RWD" evidence="7">
    <location>
        <begin position="18"/>
        <end position="169"/>
    </location>
</feature>
<name>A0AAD9PMC7_9APIC</name>
<dbReference type="GO" id="GO:0005524">
    <property type="term" value="F:ATP binding"/>
    <property type="evidence" value="ECO:0007669"/>
    <property type="project" value="UniProtKB-KW"/>
</dbReference>
<dbReference type="GO" id="GO:0004672">
    <property type="term" value="F:protein kinase activity"/>
    <property type="evidence" value="ECO:0007669"/>
    <property type="project" value="InterPro"/>
</dbReference>
<dbReference type="Gene3D" id="3.10.110.10">
    <property type="entry name" value="Ubiquitin Conjugating Enzyme"/>
    <property type="match status" value="1"/>
</dbReference>
<dbReference type="KEGG" id="bdw:94334687"/>
<sequence length="872" mass="100766">MKEGENEELEQFRLLQLEEINAIHCIYPPVMVANTGNIDFTLVPQDLMIEKKYKSLTCKSNCGTRIKLFECNIKGEVRMDLIKFGFVVSTITNEEIETDSNINYVAVEVIYPKLYPKVAPFLNIVFTMKLTEETRGLLVEKITNVVGEANGEICIFDVSVVLDEFLRSSEENTHSNLWEEMAGRLLQQPTANKQADDATTISSNVVEHNPQSYQSNLLSSDSWGLDISHIIQKSVVEEHFIYKYSEQFVENDFEINLRLAEVPKTEDDQRLISNIDIIRDAGGLNFAKWSTHAIIQAPLWYESIQKDSEQSLKDDTYPSRYSGGYLANHFPISLGEMKLSSIDLVSRSHSNTFASSKSLDSDEKISQDNTDCQRRSISIPEMTYPLSPPMRFKINDLIAYLTKVQGEVQLNRFKKDFEIKEQITDFVFNSIYTCRHKVDQNLYFVWEIQLPTLCSYKSLDRTFDDQVNQEACFIENRRYISSKLLSRVGKLSTLQHYSIISYNQYWIEKERDMELINSLLDTAHRLYNGEHVIEETTNDNADNKVPLVCLIRGVCRLNDNKNLILSEQFTRRRIYLQTEYVNGWTLEEEIRKHELYRNEQRIWAFIRHILDVLVYLHGQKVYHQQLCTSNIYIYEDGCGPKLKVGGFGITESLRQISHCDYCCLYPKCSCREYTRVCKSVLYQSHPSKFGVGPEPNLDSLEDVMDYEAEQEDMFAFGVLMFLMCRPPMNPSTQTEELREMLADETFPQMYLKDVPQALVKTIHRLTRKENRPTAADILQETLVPPVIDAELLGQYIRRLHNSSSEEALGAVKFFLDRGWKQNVSSLLQNLDPLHQVYIASDLVNKLESFMRLHSVMIVPPVVLCPRGSEKVC</sequence>
<keyword evidence="4" id="KW-0067">ATP-binding</keyword>
<comment type="caution">
    <text evidence="8">The sequence shown here is derived from an EMBL/GenBank/DDBJ whole genome shotgun (WGS) entry which is preliminary data.</text>
</comment>
<evidence type="ECO:0000259" key="7">
    <source>
        <dbReference type="PROSITE" id="PS50908"/>
    </source>
</evidence>
<evidence type="ECO:0000256" key="1">
    <source>
        <dbReference type="ARBA" id="ARBA00022679"/>
    </source>
</evidence>
<dbReference type="SUPFAM" id="SSF56112">
    <property type="entry name" value="Protein kinase-like (PK-like)"/>
    <property type="match status" value="1"/>
</dbReference>
<dbReference type="InterPro" id="IPR011009">
    <property type="entry name" value="Kinase-like_dom_sf"/>
</dbReference>
<keyword evidence="1" id="KW-0808">Transferase</keyword>
<dbReference type="GeneID" id="94334687"/>